<reference evidence="1 2" key="1">
    <citation type="submission" date="2018-03" db="EMBL/GenBank/DDBJ databases">
        <title>Genomes of Pezizomycetes fungi and the evolution of truffles.</title>
        <authorList>
            <person name="Murat C."/>
            <person name="Payen T."/>
            <person name="Noel B."/>
            <person name="Kuo A."/>
            <person name="Martin F.M."/>
        </authorList>
    </citation>
    <scope>NUCLEOTIDE SEQUENCE [LARGE SCALE GENOMIC DNA]</scope>
    <source>
        <strain evidence="1">091103-1</strain>
    </source>
</reference>
<dbReference type="EMBL" id="PYWC01000074">
    <property type="protein sequence ID" value="PWW73771.1"/>
    <property type="molecule type" value="Genomic_DNA"/>
</dbReference>
<organism evidence="1 2">
    <name type="scientific">Tuber magnatum</name>
    <name type="common">white Piedmont truffle</name>
    <dbReference type="NCBI Taxonomy" id="42249"/>
    <lineage>
        <taxon>Eukaryota</taxon>
        <taxon>Fungi</taxon>
        <taxon>Dikarya</taxon>
        <taxon>Ascomycota</taxon>
        <taxon>Pezizomycotina</taxon>
        <taxon>Pezizomycetes</taxon>
        <taxon>Pezizales</taxon>
        <taxon>Tuberaceae</taxon>
        <taxon>Tuber</taxon>
    </lineage>
</organism>
<evidence type="ECO:0000313" key="1">
    <source>
        <dbReference type="EMBL" id="PWW73771.1"/>
    </source>
</evidence>
<proteinExistence type="predicted"/>
<name>A0A317SKP1_9PEZI</name>
<dbReference type="AlphaFoldDB" id="A0A317SKP1"/>
<dbReference type="PROSITE" id="PS51257">
    <property type="entry name" value="PROKAR_LIPOPROTEIN"/>
    <property type="match status" value="1"/>
</dbReference>
<comment type="caution">
    <text evidence="1">The sequence shown here is derived from an EMBL/GenBank/DDBJ whole genome shotgun (WGS) entry which is preliminary data.</text>
</comment>
<protein>
    <submittedName>
        <fullName evidence="1">Uncharacterized protein</fullName>
    </submittedName>
</protein>
<keyword evidence="2" id="KW-1185">Reference proteome</keyword>
<sequence>MYNRQEILALLQGISACIPSPCHRCWRSPRNSFHLRTLYQHNSRPVPEALSTLQVHPFPSPRRPPPSLASLWFFPSSNL</sequence>
<dbReference type="Proteomes" id="UP000246991">
    <property type="component" value="Unassembled WGS sequence"/>
</dbReference>
<evidence type="ECO:0000313" key="2">
    <source>
        <dbReference type="Proteomes" id="UP000246991"/>
    </source>
</evidence>
<gene>
    <name evidence="1" type="ORF">C7212DRAFT_284175</name>
</gene>
<accession>A0A317SKP1</accession>